<dbReference type="InterPro" id="IPR005813">
    <property type="entry name" value="Ribosomal_bL20"/>
</dbReference>
<dbReference type="PANTHER" id="PTHR10986">
    <property type="entry name" value="39S RIBOSOMAL PROTEIN L20"/>
    <property type="match status" value="1"/>
</dbReference>
<reference evidence="6 7" key="1">
    <citation type="submission" date="2012-09" db="EMBL/GenBank/DDBJ databases">
        <authorList>
            <person name="Dupont C.L."/>
            <person name="Rusch D.B."/>
            <person name="Lombardo M.-J."/>
            <person name="Novotny M."/>
            <person name="Yee-Greenbaum J."/>
            <person name="Laskin R."/>
        </authorList>
    </citation>
    <scope>NUCLEOTIDE SEQUENCE [LARGE SCALE GENOMIC DNA]</scope>
    <source>
        <strain evidence="6">SAR86E</strain>
    </source>
</reference>
<organism evidence="6 7">
    <name type="scientific">SAR86 cluster bacterium SAR86E</name>
    <dbReference type="NCBI Taxonomy" id="1208365"/>
    <lineage>
        <taxon>Bacteria</taxon>
        <taxon>Pseudomonadati</taxon>
        <taxon>Pseudomonadota</taxon>
        <taxon>Gammaproteobacteria</taxon>
        <taxon>SAR86 cluster</taxon>
    </lineage>
</organism>
<dbReference type="Proteomes" id="UP000010310">
    <property type="component" value="Unassembled WGS sequence"/>
</dbReference>
<accession>K6G468</accession>
<evidence type="ECO:0000256" key="3">
    <source>
        <dbReference type="ARBA" id="ARBA00023274"/>
    </source>
</evidence>
<dbReference type="GO" id="GO:0019843">
    <property type="term" value="F:rRNA binding"/>
    <property type="evidence" value="ECO:0007669"/>
    <property type="project" value="InterPro"/>
</dbReference>
<sequence>MEVSYSRFINQLSKANIKLDRKSLAGIAFSDPDTFKKIVEKVRV</sequence>
<dbReference type="GO" id="GO:0006412">
    <property type="term" value="P:translation"/>
    <property type="evidence" value="ECO:0007669"/>
    <property type="project" value="InterPro"/>
</dbReference>
<evidence type="ECO:0000256" key="1">
    <source>
        <dbReference type="ARBA" id="ARBA00007698"/>
    </source>
</evidence>
<dbReference type="EMBL" id="AMWX01000012">
    <property type="protein sequence ID" value="EKO36024.1"/>
    <property type="molecule type" value="Genomic_DNA"/>
</dbReference>
<comment type="similarity">
    <text evidence="1">Belongs to the bacterial ribosomal protein bL20 family.</text>
</comment>
<keyword evidence="2 6" id="KW-0689">Ribosomal protein</keyword>
<dbReference type="GO" id="GO:1990904">
    <property type="term" value="C:ribonucleoprotein complex"/>
    <property type="evidence" value="ECO:0007669"/>
    <property type="project" value="UniProtKB-KW"/>
</dbReference>
<dbReference type="GO" id="GO:0005840">
    <property type="term" value="C:ribosome"/>
    <property type="evidence" value="ECO:0007669"/>
    <property type="project" value="UniProtKB-KW"/>
</dbReference>
<dbReference type="STRING" id="1208365.B273_0636"/>
<evidence type="ECO:0000313" key="7">
    <source>
        <dbReference type="Proteomes" id="UP000010310"/>
    </source>
</evidence>
<keyword evidence="7" id="KW-1185">Reference proteome</keyword>
<proteinExistence type="inferred from homology"/>
<evidence type="ECO:0000256" key="5">
    <source>
        <dbReference type="ARBA" id="ARBA00035482"/>
    </source>
</evidence>
<comment type="caution">
    <text evidence="6">The sequence shown here is derived from an EMBL/GenBank/DDBJ whole genome shotgun (WGS) entry which is preliminary data.</text>
</comment>
<dbReference type="PATRIC" id="fig|1208365.4.peg.1227"/>
<dbReference type="SUPFAM" id="SSF74731">
    <property type="entry name" value="Ribosomal protein L20"/>
    <property type="match status" value="1"/>
</dbReference>
<gene>
    <name evidence="6" type="ORF">B273_0636</name>
</gene>
<protein>
    <recommendedName>
        <fullName evidence="4">Large ribosomal subunit protein bL20</fullName>
    </recommendedName>
    <alternativeName>
        <fullName evidence="5">50S ribosomal protein L20</fullName>
    </alternativeName>
</protein>
<evidence type="ECO:0000256" key="4">
    <source>
        <dbReference type="ARBA" id="ARBA00035172"/>
    </source>
</evidence>
<dbReference type="InterPro" id="IPR035566">
    <property type="entry name" value="Ribosomal_protein_bL20_C"/>
</dbReference>
<evidence type="ECO:0000256" key="2">
    <source>
        <dbReference type="ARBA" id="ARBA00022980"/>
    </source>
</evidence>
<keyword evidence="3" id="KW-0687">Ribonucleoprotein</keyword>
<evidence type="ECO:0000313" key="6">
    <source>
        <dbReference type="EMBL" id="EKO36024.1"/>
    </source>
</evidence>
<name>K6G468_9GAMM</name>
<dbReference type="Pfam" id="PF00453">
    <property type="entry name" value="Ribosomal_L20"/>
    <property type="match status" value="1"/>
</dbReference>
<dbReference type="AlphaFoldDB" id="K6G468"/>
<dbReference type="GO" id="GO:0003735">
    <property type="term" value="F:structural constituent of ribosome"/>
    <property type="evidence" value="ECO:0007669"/>
    <property type="project" value="InterPro"/>
</dbReference>
<dbReference type="Gene3D" id="1.10.1900.20">
    <property type="entry name" value="Ribosomal protein L20"/>
    <property type="match status" value="1"/>
</dbReference>